<dbReference type="Pfam" id="PF13376">
    <property type="entry name" value="OmdA"/>
    <property type="match status" value="1"/>
</dbReference>
<sequence length="192" mass="20741">MHFEDEAAWERWLAEHHEGDPVWLKIAKKGSGGTSVTVAQALRVALCYGWIDGQRRSHDEHSFLQRFSRRRKAGPWSQVNVALVESLTAEGRMRPPGLAEVAAAQADGRWAAAYAAQRDAVVPEDLAEALAATPAAAARFEALGKTARYRLMLPLLQARTPATRAARLDRAVAALLESGPTPPAGRRGTASG</sequence>
<keyword evidence="2" id="KW-1185">Reference proteome</keyword>
<dbReference type="Proteomes" id="UP000606172">
    <property type="component" value="Unassembled WGS sequence"/>
</dbReference>
<proteinExistence type="predicted"/>
<organism evidence="1 2">
    <name type="scientific">Sinosporangium siamense</name>
    <dbReference type="NCBI Taxonomy" id="1367973"/>
    <lineage>
        <taxon>Bacteria</taxon>
        <taxon>Bacillati</taxon>
        <taxon>Actinomycetota</taxon>
        <taxon>Actinomycetes</taxon>
        <taxon>Streptosporangiales</taxon>
        <taxon>Streptosporangiaceae</taxon>
        <taxon>Sinosporangium</taxon>
    </lineage>
</organism>
<evidence type="ECO:0008006" key="3">
    <source>
        <dbReference type="Google" id="ProtNLM"/>
    </source>
</evidence>
<evidence type="ECO:0000313" key="2">
    <source>
        <dbReference type="Proteomes" id="UP000606172"/>
    </source>
</evidence>
<accession>A0A919RMZ7</accession>
<dbReference type="RefSeq" id="WP_204031184.1">
    <property type="nucleotide sequence ID" value="NZ_BOOW01000042.1"/>
</dbReference>
<comment type="caution">
    <text evidence="1">The sequence shown here is derived from an EMBL/GenBank/DDBJ whole genome shotgun (WGS) entry which is preliminary data.</text>
</comment>
<name>A0A919RMZ7_9ACTN</name>
<reference evidence="1" key="1">
    <citation type="submission" date="2021-01" db="EMBL/GenBank/DDBJ databases">
        <title>Whole genome shotgun sequence of Sinosporangium siamense NBRC 109515.</title>
        <authorList>
            <person name="Komaki H."/>
            <person name="Tamura T."/>
        </authorList>
    </citation>
    <scope>NUCLEOTIDE SEQUENCE</scope>
    <source>
        <strain evidence="1">NBRC 109515</strain>
    </source>
</reference>
<protein>
    <recommendedName>
        <fullName evidence="3">OmdA domain containing protein</fullName>
    </recommendedName>
</protein>
<evidence type="ECO:0000313" key="1">
    <source>
        <dbReference type="EMBL" id="GII96162.1"/>
    </source>
</evidence>
<gene>
    <name evidence="1" type="ORF">Ssi02_63930</name>
</gene>
<dbReference type="EMBL" id="BOOW01000042">
    <property type="protein sequence ID" value="GII96162.1"/>
    <property type="molecule type" value="Genomic_DNA"/>
</dbReference>
<dbReference type="AlphaFoldDB" id="A0A919RMZ7"/>